<keyword evidence="1" id="KW-0812">Transmembrane</keyword>
<sequence>MILAFQTYPLITFGRMFFISSASSLDHDNAPSHTSLVFCDFFAKIFTPIVSLLAFVAGLVTFGFWLFDKPKISFRGHCFDTMEQIQAEEGAAGHSKRRPFHVIFLYFCLYLIIWTQ</sequence>
<feature type="transmembrane region" description="Helical" evidence="1">
    <location>
        <begin position="45"/>
        <end position="67"/>
    </location>
</feature>
<proteinExistence type="predicted"/>
<keyword evidence="1" id="KW-1133">Transmembrane helix</keyword>
<feature type="transmembrane region" description="Helical" evidence="1">
    <location>
        <begin position="99"/>
        <end position="115"/>
    </location>
</feature>
<evidence type="ECO:0000256" key="1">
    <source>
        <dbReference type="SAM" id="Phobius"/>
    </source>
</evidence>
<dbReference type="AlphaFoldDB" id="A0A2M4D5M9"/>
<name>A0A2M4D5M9_ANODA</name>
<reference evidence="2" key="1">
    <citation type="submission" date="2018-01" db="EMBL/GenBank/DDBJ databases">
        <title>An insight into the sialome of Amazonian anophelines.</title>
        <authorList>
            <person name="Ribeiro J.M."/>
            <person name="Scarpassa V."/>
            <person name="Calvo E."/>
        </authorList>
    </citation>
    <scope>NUCLEOTIDE SEQUENCE</scope>
</reference>
<accession>A0A2M4D5M9</accession>
<organism evidence="2">
    <name type="scientific">Anopheles darlingi</name>
    <name type="common">Mosquito</name>
    <dbReference type="NCBI Taxonomy" id="43151"/>
    <lineage>
        <taxon>Eukaryota</taxon>
        <taxon>Metazoa</taxon>
        <taxon>Ecdysozoa</taxon>
        <taxon>Arthropoda</taxon>
        <taxon>Hexapoda</taxon>
        <taxon>Insecta</taxon>
        <taxon>Pterygota</taxon>
        <taxon>Neoptera</taxon>
        <taxon>Endopterygota</taxon>
        <taxon>Diptera</taxon>
        <taxon>Nematocera</taxon>
        <taxon>Culicoidea</taxon>
        <taxon>Culicidae</taxon>
        <taxon>Anophelinae</taxon>
        <taxon>Anopheles</taxon>
    </lineage>
</organism>
<evidence type="ECO:0000313" key="2">
    <source>
        <dbReference type="EMBL" id="MBW72846.1"/>
    </source>
</evidence>
<keyword evidence="1" id="KW-0472">Membrane</keyword>
<protein>
    <submittedName>
        <fullName evidence="2">Putative mariner mos1 transposase</fullName>
    </submittedName>
</protein>
<dbReference type="EMBL" id="GGFL01008668">
    <property type="protein sequence ID" value="MBW72846.1"/>
    <property type="molecule type" value="Transcribed_RNA"/>
</dbReference>